<dbReference type="Pfam" id="PF00849">
    <property type="entry name" value="PseudoU_synth_2"/>
    <property type="match status" value="1"/>
</dbReference>
<evidence type="ECO:0000313" key="4">
    <source>
        <dbReference type="EMBL" id="OGN17798.1"/>
    </source>
</evidence>
<dbReference type="InterPro" id="IPR050188">
    <property type="entry name" value="RluA_PseudoU_synthase"/>
</dbReference>
<dbReference type="Gene3D" id="3.30.2350.10">
    <property type="entry name" value="Pseudouridine synthase"/>
    <property type="match status" value="1"/>
</dbReference>
<comment type="similarity">
    <text evidence="1">Belongs to the pseudouridine synthase RluA family.</text>
</comment>
<dbReference type="STRING" id="1802685.A3C88_00760"/>
<accession>A0A1F8FZ05</accession>
<dbReference type="GO" id="GO:0009982">
    <property type="term" value="F:pseudouridine synthase activity"/>
    <property type="evidence" value="ECO:0007669"/>
    <property type="project" value="InterPro"/>
</dbReference>
<dbReference type="PANTHER" id="PTHR21600">
    <property type="entry name" value="MITOCHONDRIAL RNA PSEUDOURIDINE SYNTHASE"/>
    <property type="match status" value="1"/>
</dbReference>
<dbReference type="GO" id="GO:0001522">
    <property type="term" value="P:pseudouridine synthesis"/>
    <property type="evidence" value="ECO:0007669"/>
    <property type="project" value="InterPro"/>
</dbReference>
<evidence type="ECO:0000256" key="2">
    <source>
        <dbReference type="ARBA" id="ARBA00023235"/>
    </source>
</evidence>
<sequence>MNIEVLYEDNHLIAVYKPAGVLVQKGDTEGHDDNTLYWQVKEFIKKRDQKPGNVFLGVLHRLDRPVSGIVMFAKTSKGAARLSEQFREGTIQKIYHAVVAGRPDPARGTLRHILSKDVEIKKAQVSEEGSESILHYETVRSGPKYSLVKIILKTGRFHQIRAQLSAIGHPIIGDVKYGAPEPLPDGSLALCATELTFTTATTDEPKTISIKIPPEWTKLL</sequence>
<dbReference type="InterPro" id="IPR006224">
    <property type="entry name" value="PsdUridine_synth_RluA-like_CS"/>
</dbReference>
<dbReference type="GO" id="GO:0006396">
    <property type="term" value="P:RNA processing"/>
    <property type="evidence" value="ECO:0007669"/>
    <property type="project" value="UniProtKB-ARBA"/>
</dbReference>
<keyword evidence="2" id="KW-0413">Isomerase</keyword>
<dbReference type="GO" id="GO:0003723">
    <property type="term" value="F:RNA binding"/>
    <property type="evidence" value="ECO:0007669"/>
    <property type="project" value="InterPro"/>
</dbReference>
<organism evidence="4 5">
    <name type="scientific">Candidatus Yanofskybacteria bacterium RIFCSPHIGHO2_02_FULL_50_12</name>
    <dbReference type="NCBI Taxonomy" id="1802685"/>
    <lineage>
        <taxon>Bacteria</taxon>
        <taxon>Candidatus Yanofskyibacteriota</taxon>
    </lineage>
</organism>
<dbReference type="AlphaFoldDB" id="A0A1F8FZ05"/>
<protein>
    <recommendedName>
        <fullName evidence="3">Pseudouridine synthase RsuA/RluA-like domain-containing protein</fullName>
    </recommendedName>
</protein>
<dbReference type="SUPFAM" id="SSF55120">
    <property type="entry name" value="Pseudouridine synthase"/>
    <property type="match status" value="1"/>
</dbReference>
<reference evidence="4 5" key="1">
    <citation type="journal article" date="2016" name="Nat. Commun.">
        <title>Thousands of microbial genomes shed light on interconnected biogeochemical processes in an aquifer system.</title>
        <authorList>
            <person name="Anantharaman K."/>
            <person name="Brown C.T."/>
            <person name="Hug L.A."/>
            <person name="Sharon I."/>
            <person name="Castelle C.J."/>
            <person name="Probst A.J."/>
            <person name="Thomas B.C."/>
            <person name="Singh A."/>
            <person name="Wilkins M.J."/>
            <person name="Karaoz U."/>
            <person name="Brodie E.L."/>
            <person name="Williams K.H."/>
            <person name="Hubbard S.S."/>
            <person name="Banfield J.F."/>
        </authorList>
    </citation>
    <scope>NUCLEOTIDE SEQUENCE [LARGE SCALE GENOMIC DNA]</scope>
</reference>
<dbReference type="InterPro" id="IPR020103">
    <property type="entry name" value="PsdUridine_synth_cat_dom_sf"/>
</dbReference>
<dbReference type="PROSITE" id="PS01129">
    <property type="entry name" value="PSI_RLU"/>
    <property type="match status" value="1"/>
</dbReference>
<dbReference type="PANTHER" id="PTHR21600:SF83">
    <property type="entry name" value="PSEUDOURIDYLATE SYNTHASE RPUSD4, MITOCHONDRIAL"/>
    <property type="match status" value="1"/>
</dbReference>
<name>A0A1F8FZ05_9BACT</name>
<evidence type="ECO:0000256" key="1">
    <source>
        <dbReference type="ARBA" id="ARBA00010876"/>
    </source>
</evidence>
<dbReference type="CDD" id="cd02869">
    <property type="entry name" value="PseudoU_synth_RluA_like"/>
    <property type="match status" value="1"/>
</dbReference>
<feature type="domain" description="Pseudouridine synthase RsuA/RluA-like" evidence="3">
    <location>
        <begin position="11"/>
        <end position="166"/>
    </location>
</feature>
<evidence type="ECO:0000259" key="3">
    <source>
        <dbReference type="Pfam" id="PF00849"/>
    </source>
</evidence>
<proteinExistence type="inferred from homology"/>
<evidence type="ECO:0000313" key="5">
    <source>
        <dbReference type="Proteomes" id="UP000178117"/>
    </source>
</evidence>
<gene>
    <name evidence="4" type="ORF">A3C88_00760</name>
</gene>
<dbReference type="EMBL" id="MGJZ01000004">
    <property type="protein sequence ID" value="OGN17798.1"/>
    <property type="molecule type" value="Genomic_DNA"/>
</dbReference>
<dbReference type="Proteomes" id="UP000178117">
    <property type="component" value="Unassembled WGS sequence"/>
</dbReference>
<dbReference type="GO" id="GO:0140098">
    <property type="term" value="F:catalytic activity, acting on RNA"/>
    <property type="evidence" value="ECO:0007669"/>
    <property type="project" value="UniProtKB-ARBA"/>
</dbReference>
<dbReference type="InterPro" id="IPR006145">
    <property type="entry name" value="PsdUridine_synth_RsuA/RluA"/>
</dbReference>
<comment type="caution">
    <text evidence="4">The sequence shown here is derived from an EMBL/GenBank/DDBJ whole genome shotgun (WGS) entry which is preliminary data.</text>
</comment>